<feature type="transmembrane region" description="Helical" evidence="7">
    <location>
        <begin position="135"/>
        <end position="159"/>
    </location>
</feature>
<dbReference type="Pfam" id="PF07690">
    <property type="entry name" value="MFS_1"/>
    <property type="match status" value="1"/>
</dbReference>
<organism evidence="9 10">
    <name type="scientific">Dongia rigui</name>
    <dbReference type="NCBI Taxonomy" id="940149"/>
    <lineage>
        <taxon>Bacteria</taxon>
        <taxon>Pseudomonadati</taxon>
        <taxon>Pseudomonadota</taxon>
        <taxon>Alphaproteobacteria</taxon>
        <taxon>Rhodospirillales</taxon>
        <taxon>Dongiaceae</taxon>
        <taxon>Dongia</taxon>
    </lineage>
</organism>
<dbReference type="Gene3D" id="1.20.1250.20">
    <property type="entry name" value="MFS general substrate transporter like domains"/>
    <property type="match status" value="1"/>
</dbReference>
<feature type="transmembrane region" description="Helical" evidence="7">
    <location>
        <begin position="198"/>
        <end position="215"/>
    </location>
</feature>
<comment type="caution">
    <text evidence="9">The sequence shown here is derived from an EMBL/GenBank/DDBJ whole genome shotgun (WGS) entry which is preliminary data.</text>
</comment>
<name>A0ABU5DYJ4_9PROT</name>
<reference evidence="9 10" key="1">
    <citation type="journal article" date="2013" name="Antonie Van Leeuwenhoek">
        <title>Dongia rigui sp. nov., isolated from freshwater of a large wetland in Korea.</title>
        <authorList>
            <person name="Baik K.S."/>
            <person name="Hwang Y.M."/>
            <person name="Choi J.S."/>
            <person name="Kwon J."/>
            <person name="Seong C.N."/>
        </authorList>
    </citation>
    <scope>NUCLEOTIDE SEQUENCE [LARGE SCALE GENOMIC DNA]</scope>
    <source>
        <strain evidence="9 10">04SU4-P</strain>
    </source>
</reference>
<feature type="transmembrane region" description="Helical" evidence="7">
    <location>
        <begin position="405"/>
        <end position="423"/>
    </location>
</feature>
<feature type="transmembrane region" description="Helical" evidence="7">
    <location>
        <begin position="438"/>
        <end position="456"/>
    </location>
</feature>
<dbReference type="SUPFAM" id="SSF103473">
    <property type="entry name" value="MFS general substrate transporter"/>
    <property type="match status" value="1"/>
</dbReference>
<feature type="transmembrane region" description="Helical" evidence="7">
    <location>
        <begin position="295"/>
        <end position="318"/>
    </location>
</feature>
<feature type="transmembrane region" description="Helical" evidence="7">
    <location>
        <begin position="102"/>
        <end position="123"/>
    </location>
</feature>
<feature type="transmembrane region" description="Helical" evidence="7">
    <location>
        <begin position="48"/>
        <end position="65"/>
    </location>
</feature>
<dbReference type="Gene3D" id="1.20.1720.10">
    <property type="entry name" value="Multidrug resistance protein D"/>
    <property type="match status" value="1"/>
</dbReference>
<proteinExistence type="predicted"/>
<sequence>MPIRTASYRTLALIVAAALFMENLDTTIIATALPQIAREIGAEPLKVNLAITSYLLSLSIFIPLSGWMADRFGARRVFSSAIAIFLAGSLACAAADSLFGLVIARICQGFGGAMMVPVGRLVILRAVPKGELIKALTYLTIPALLGPVLGPPIGGFIVTYSSWRWIFLLNIPVALIGIILSIIYIPPIKAPAPPKLDGVGFALTGLGLASLVFAFEAMGRFPLPNWMPGWTLGATAGFGLIALLIYWARSRKMVAPIVDLKLMGIATFRRAVLGGSVFRIGIGALPVLLPLMLQLGFGLSAFASGLLTFASAAGALVMKGATQFLLKAFGFRRVLIVNALLCGAIMMTYALFTPAMPHMVIFMMLLAGGFIRSLQFTGINALSYSDVTEGAMSSASTFSAMMQQLSLSIGAGTAALALHLTLMQRGGAALQASDFQPAYLFIGGIVMISSLFFLGLSKDAGANVSGNVRHVAVTAEIKETRAR</sequence>
<dbReference type="PANTHER" id="PTHR42718:SF46">
    <property type="entry name" value="BLR6921 PROTEIN"/>
    <property type="match status" value="1"/>
</dbReference>
<evidence type="ECO:0000256" key="2">
    <source>
        <dbReference type="ARBA" id="ARBA00022448"/>
    </source>
</evidence>
<evidence type="ECO:0000313" key="10">
    <source>
        <dbReference type="Proteomes" id="UP001271769"/>
    </source>
</evidence>
<dbReference type="RefSeq" id="WP_320500823.1">
    <property type="nucleotide sequence ID" value="NZ_JAXCLX010000001.1"/>
</dbReference>
<keyword evidence="5 7" id="KW-1133">Transmembrane helix</keyword>
<accession>A0ABU5DYJ4</accession>
<evidence type="ECO:0000256" key="5">
    <source>
        <dbReference type="ARBA" id="ARBA00022989"/>
    </source>
</evidence>
<keyword evidence="10" id="KW-1185">Reference proteome</keyword>
<keyword evidence="2" id="KW-0813">Transport</keyword>
<evidence type="ECO:0000256" key="6">
    <source>
        <dbReference type="ARBA" id="ARBA00023136"/>
    </source>
</evidence>
<protein>
    <submittedName>
        <fullName evidence="9">MFS transporter</fullName>
    </submittedName>
</protein>
<feature type="transmembrane region" description="Helical" evidence="7">
    <location>
        <begin position="268"/>
        <end position="289"/>
    </location>
</feature>
<feature type="transmembrane region" description="Helical" evidence="7">
    <location>
        <begin position="330"/>
        <end position="352"/>
    </location>
</feature>
<evidence type="ECO:0000256" key="3">
    <source>
        <dbReference type="ARBA" id="ARBA00022475"/>
    </source>
</evidence>
<comment type="subcellular location">
    <subcellularLocation>
        <location evidence="1">Cell membrane</location>
        <topology evidence="1">Multi-pass membrane protein</topology>
    </subcellularLocation>
</comment>
<keyword evidence="4 7" id="KW-0812">Transmembrane</keyword>
<evidence type="ECO:0000256" key="7">
    <source>
        <dbReference type="SAM" id="Phobius"/>
    </source>
</evidence>
<gene>
    <name evidence="9" type="ORF">SMD31_10715</name>
</gene>
<keyword evidence="6 7" id="KW-0472">Membrane</keyword>
<evidence type="ECO:0000256" key="4">
    <source>
        <dbReference type="ARBA" id="ARBA00022692"/>
    </source>
</evidence>
<dbReference type="Proteomes" id="UP001271769">
    <property type="component" value="Unassembled WGS sequence"/>
</dbReference>
<feature type="transmembrane region" description="Helical" evidence="7">
    <location>
        <begin position="165"/>
        <end position="186"/>
    </location>
</feature>
<feature type="transmembrane region" description="Helical" evidence="7">
    <location>
        <begin position="358"/>
        <end position="384"/>
    </location>
</feature>
<evidence type="ECO:0000313" key="9">
    <source>
        <dbReference type="EMBL" id="MDY0872399.1"/>
    </source>
</evidence>
<dbReference type="PANTHER" id="PTHR42718">
    <property type="entry name" value="MAJOR FACILITATOR SUPERFAMILY MULTIDRUG TRANSPORTER MFSC"/>
    <property type="match status" value="1"/>
</dbReference>
<evidence type="ECO:0000259" key="8">
    <source>
        <dbReference type="PROSITE" id="PS50850"/>
    </source>
</evidence>
<dbReference type="InterPro" id="IPR011701">
    <property type="entry name" value="MFS"/>
</dbReference>
<dbReference type="InterPro" id="IPR036259">
    <property type="entry name" value="MFS_trans_sf"/>
</dbReference>
<feature type="transmembrane region" description="Helical" evidence="7">
    <location>
        <begin position="77"/>
        <end position="96"/>
    </location>
</feature>
<keyword evidence="3" id="KW-1003">Cell membrane</keyword>
<dbReference type="InterPro" id="IPR020846">
    <property type="entry name" value="MFS_dom"/>
</dbReference>
<dbReference type="EMBL" id="JAXCLX010000001">
    <property type="protein sequence ID" value="MDY0872399.1"/>
    <property type="molecule type" value="Genomic_DNA"/>
</dbReference>
<evidence type="ECO:0000256" key="1">
    <source>
        <dbReference type="ARBA" id="ARBA00004651"/>
    </source>
</evidence>
<feature type="domain" description="Major facilitator superfamily (MFS) profile" evidence="8">
    <location>
        <begin position="11"/>
        <end position="461"/>
    </location>
</feature>
<feature type="transmembrane region" description="Helical" evidence="7">
    <location>
        <begin position="227"/>
        <end position="247"/>
    </location>
</feature>
<dbReference type="PROSITE" id="PS50850">
    <property type="entry name" value="MFS"/>
    <property type="match status" value="1"/>
</dbReference>